<keyword evidence="5" id="KW-1185">Reference proteome</keyword>
<evidence type="ECO:0000259" key="2">
    <source>
        <dbReference type="Pfam" id="PF16555"/>
    </source>
</evidence>
<keyword evidence="1" id="KW-1133">Transmembrane helix</keyword>
<dbReference type="InterPro" id="IPR026466">
    <property type="entry name" value="Fim_isopep_form_D2_dom"/>
</dbReference>
<reference evidence="4 5" key="1">
    <citation type="submission" date="2019-01" db="EMBL/GenBank/DDBJ databases">
        <title>Genome sequencing of strain 2JSPR-7.</title>
        <authorList>
            <person name="Heo J."/>
            <person name="Kim S.-J."/>
            <person name="Kim J.-S."/>
            <person name="Hong S.-B."/>
            <person name="Kwon S.-W."/>
        </authorList>
    </citation>
    <scope>NUCLEOTIDE SEQUENCE [LARGE SCALE GENOMIC DNA]</scope>
    <source>
        <strain evidence="4 5">2JSPR-7</strain>
    </source>
</reference>
<organism evidence="4 5">
    <name type="scientific">Xylanimonas allomyrinae</name>
    <dbReference type="NCBI Taxonomy" id="2509459"/>
    <lineage>
        <taxon>Bacteria</taxon>
        <taxon>Bacillati</taxon>
        <taxon>Actinomycetota</taxon>
        <taxon>Actinomycetes</taxon>
        <taxon>Micrococcales</taxon>
        <taxon>Promicromonosporaceae</taxon>
        <taxon>Xylanimonas</taxon>
    </lineage>
</organism>
<protein>
    <submittedName>
        <fullName evidence="4">Isopeptide-forming domain-containing fimbrial protein</fullName>
    </submittedName>
</protein>
<dbReference type="KEGG" id="xyl:ET495_00595"/>
<dbReference type="InterPro" id="IPR013783">
    <property type="entry name" value="Ig-like_fold"/>
</dbReference>
<dbReference type="AlphaFoldDB" id="A0A4P6EVH4"/>
<evidence type="ECO:0000259" key="3">
    <source>
        <dbReference type="Pfam" id="PF17802"/>
    </source>
</evidence>
<dbReference type="OrthoDB" id="3199332at2"/>
<dbReference type="InterPro" id="IPR032364">
    <property type="entry name" value="GramPos_pilinD1_N"/>
</dbReference>
<gene>
    <name evidence="4" type="ORF">ET495_00595</name>
</gene>
<sequence>MGCLQPAPDDDAAADVAERYLTMRGSAVRTTHSRRTRGIALAGATAIVLGGAVTAVAQEDDTTHGSITVYKYELPDESLAPQNGQAIDDIADALTAVAGAGFSVCEVEDIDLMRAEDWETLKKFTVAVNTDGTPAVTMDATEFDCDLVSGQDEATTDGTGKAVFVGLPAYKAYVVYESELPSGALYRAAPTFLTIPYPGTGTGEAAAWNYNPVIYPKNVIVGSGATKEASVAGDTVSFDITVPINALGKDKAYTKFVISDQLGDHLAYTGASFTLTDKDGYVVDFVDDDYTLTAPSGVGGAEVVLALVENGLSVVSQNIGGKLVLTITTKVLASGSTENMATITINEKSTDDNSSPKVVDEVDIHVGAYLLKKGMAKDNSTEFPLAGAVFAVYEMGDEGCADQEPADGTEIVKGLTSGSTGETDTFTIPAGYYCVYETSTPFGYKNAGVKEWPVKKIADLNEGSPFLKIVNEQIDVSDGDLPALPVTGASGIITMLVLGGSLISLGVVLAVVRRRRDQASS</sequence>
<evidence type="ECO:0000313" key="5">
    <source>
        <dbReference type="Proteomes" id="UP000291758"/>
    </source>
</evidence>
<dbReference type="NCBIfam" id="TIGR04226">
    <property type="entry name" value="RrgB_K2N_iso_D2"/>
    <property type="match status" value="1"/>
</dbReference>
<name>A0A4P6EVH4_9MICO</name>
<accession>A0A4P6EVH4</accession>
<feature type="transmembrane region" description="Helical" evidence="1">
    <location>
        <begin position="492"/>
        <end position="512"/>
    </location>
</feature>
<evidence type="ECO:0000256" key="1">
    <source>
        <dbReference type="SAM" id="Phobius"/>
    </source>
</evidence>
<dbReference type="EMBL" id="CP035495">
    <property type="protein sequence ID" value="QAY62038.1"/>
    <property type="molecule type" value="Genomic_DNA"/>
</dbReference>
<dbReference type="NCBIfam" id="TIGR01167">
    <property type="entry name" value="LPXTG_anchor"/>
    <property type="match status" value="1"/>
</dbReference>
<dbReference type="Proteomes" id="UP000291758">
    <property type="component" value="Chromosome"/>
</dbReference>
<keyword evidence="1" id="KW-0812">Transmembrane</keyword>
<proteinExistence type="predicted"/>
<keyword evidence="1" id="KW-0472">Membrane</keyword>
<dbReference type="Pfam" id="PF17802">
    <property type="entry name" value="SpaA"/>
    <property type="match status" value="1"/>
</dbReference>
<dbReference type="NCBIfam" id="NF033902">
    <property type="entry name" value="iso_D2_wall_anc"/>
    <property type="match status" value="1"/>
</dbReference>
<dbReference type="Gene3D" id="2.60.40.10">
    <property type="entry name" value="Immunoglobulins"/>
    <property type="match status" value="2"/>
</dbReference>
<feature type="domain" description="Gram-positive pilin subunit D1 N-terminal" evidence="2">
    <location>
        <begin position="64"/>
        <end position="219"/>
    </location>
</feature>
<dbReference type="Gene3D" id="2.60.40.740">
    <property type="match status" value="1"/>
</dbReference>
<dbReference type="GO" id="GO:0005975">
    <property type="term" value="P:carbohydrate metabolic process"/>
    <property type="evidence" value="ECO:0007669"/>
    <property type="project" value="UniProtKB-ARBA"/>
</dbReference>
<dbReference type="InterPro" id="IPR041033">
    <property type="entry name" value="SpaA_PFL_dom_1"/>
</dbReference>
<feature type="domain" description="SpaA-like prealbumin fold" evidence="3">
    <location>
        <begin position="377"/>
        <end position="452"/>
    </location>
</feature>
<evidence type="ECO:0000313" key="4">
    <source>
        <dbReference type="EMBL" id="QAY62038.1"/>
    </source>
</evidence>
<dbReference type="RefSeq" id="WP_129201784.1">
    <property type="nucleotide sequence ID" value="NZ_CP035495.1"/>
</dbReference>
<dbReference type="Pfam" id="PF16555">
    <property type="entry name" value="GramPos_pilinD1"/>
    <property type="match status" value="1"/>
</dbReference>
<dbReference type="InterPro" id="IPR048052">
    <property type="entry name" value="FM1-like"/>
</dbReference>